<proteinExistence type="predicted"/>
<comment type="caution">
    <text evidence="1">The sequence shown here is derived from an EMBL/GenBank/DDBJ whole genome shotgun (WGS) entry which is preliminary data.</text>
</comment>
<reference evidence="1" key="1">
    <citation type="submission" date="2008-12" db="EMBL/GenBank/DDBJ databases">
        <title>Annotation of the Yersinia mollaretii ATCC 43969 genome.</title>
        <authorList>
            <person name="Read T.D."/>
            <person name="Akmal A."/>
            <person name="Bishop-Lilly K."/>
            <person name="Chen P.E."/>
            <person name="Cook C."/>
            <person name="Kiley M.P."/>
            <person name="Lentz S."/>
            <person name="Mateczun A."/>
            <person name="Nagarajan N."/>
            <person name="Nolan N."/>
            <person name="Osborne B.I."/>
            <person name="Pop M."/>
            <person name="Sozhamannan S."/>
            <person name="Stewart A.C."/>
            <person name="Sulakvelidze A."/>
            <person name="Thomason B."/>
            <person name="Willner K."/>
            <person name="Zwick M.E."/>
        </authorList>
    </citation>
    <scope>NUCLEOTIDE SEQUENCE [LARGE SCALE GENOMIC DNA]</scope>
    <source>
        <strain evidence="1">ATCC 43969</strain>
    </source>
</reference>
<gene>
    <name evidence="1" type="ORF">ymoll0001_31510</name>
</gene>
<sequence length="59" mass="6871">MEKLWGKRFNLIFPFSNILFGNSVYESLDSWLDEGQSEYIILIATHLHGNELIKTVIDN</sequence>
<evidence type="ECO:0000313" key="1">
    <source>
        <dbReference type="EMBL" id="EEQ09199.1"/>
    </source>
</evidence>
<keyword evidence="2" id="KW-1185">Reference proteome</keyword>
<name>A0ABM9Y603_YERMW</name>
<organism evidence="1 2">
    <name type="scientific">Yersinia mollaretii (strain ATCC 43969 / DSM 18520 / CIP 103324 / CNY 7263 / WAIP 204)</name>
    <dbReference type="NCBI Taxonomy" id="349967"/>
    <lineage>
        <taxon>Bacteria</taxon>
        <taxon>Pseudomonadati</taxon>
        <taxon>Pseudomonadota</taxon>
        <taxon>Gammaproteobacteria</taxon>
        <taxon>Enterobacterales</taxon>
        <taxon>Yersiniaceae</taxon>
        <taxon>Yersinia</taxon>
    </lineage>
</organism>
<protein>
    <submittedName>
        <fullName evidence="1">Uncharacterized protein</fullName>
    </submittedName>
</protein>
<accession>A0ABM9Y603</accession>
<evidence type="ECO:0000313" key="2">
    <source>
        <dbReference type="Proteomes" id="UP000003027"/>
    </source>
</evidence>
<dbReference type="EMBL" id="AALD02000046">
    <property type="protein sequence ID" value="EEQ09199.1"/>
    <property type="molecule type" value="Genomic_DNA"/>
</dbReference>
<dbReference type="Proteomes" id="UP000003027">
    <property type="component" value="Unassembled WGS sequence"/>
</dbReference>